<dbReference type="PANTHER" id="PTHR11699">
    <property type="entry name" value="ALDEHYDE DEHYDROGENASE-RELATED"/>
    <property type="match status" value="1"/>
</dbReference>
<gene>
    <name evidence="6" type="ORF">DT99_035905</name>
</gene>
<keyword evidence="2 4" id="KW-0560">Oxidoreductase</keyword>
<dbReference type="FunFam" id="3.40.605.10:FF:000007">
    <property type="entry name" value="NAD/NADP-dependent betaine aldehyde dehydrogenase"/>
    <property type="match status" value="1"/>
</dbReference>
<proteinExistence type="inferred from homology"/>
<evidence type="ECO:0000256" key="1">
    <source>
        <dbReference type="ARBA" id="ARBA00009986"/>
    </source>
</evidence>
<dbReference type="InterPro" id="IPR016161">
    <property type="entry name" value="Ald_DH/histidinol_DH"/>
</dbReference>
<comment type="similarity">
    <text evidence="1 4">Belongs to the aldehyde dehydrogenase family.</text>
</comment>
<dbReference type="Gene3D" id="3.40.309.10">
    <property type="entry name" value="Aldehyde Dehydrogenase, Chain A, domain 2"/>
    <property type="match status" value="1"/>
</dbReference>
<sequence>MMSFNDDLREKQGFLRAGEKQLLIDGQHVSAASGRTFTSINPATGRVIATVSDGDAVDIDRAVTSARKAFEGPWSCFKPAERQALLLRLADVLDKHYDELASLDTLDMGAPLLRTRASRVRAVGLMRYYAGMAMNIHGDTIPNSVPGNVFSYTVKEPVGVVGAITPWNGPLTLALWKIGPALATGCTVVLKPAEQSPLSSLRLGELCLEAGLPPGVLNVVTGGGNAGAALAAHRGVDKIAFTGSTNVGQKIIEASAGNIKRVSLELGGKSPHIIFADADLDAAVPAAAMAVFANSGQICSAGTRLFVQEAVYDEFVQKVAAFGNGLRVGDPADPDVQLGPLVSEQQLKRVAGYLRAGQEDGAVLLGGGGLPDDRHGLGEGYFVRPTVFAQVHDDMRIAKEEIFGPVISALPFTDTASVIQRANSSDFGLGGGVWTRSLATAQQVTQGLRTGSVWVNCYQAMDPAVPFGGYKMSGYGRESGREHIEEFLNTKAVWINS</sequence>
<organism evidence="6 7">
    <name type="scientific">Burkholderia seminalis</name>
    <dbReference type="NCBI Taxonomy" id="488731"/>
    <lineage>
        <taxon>Bacteria</taxon>
        <taxon>Pseudomonadati</taxon>
        <taxon>Pseudomonadota</taxon>
        <taxon>Betaproteobacteria</taxon>
        <taxon>Burkholderiales</taxon>
        <taxon>Burkholderiaceae</taxon>
        <taxon>Burkholderia</taxon>
        <taxon>Burkholderia cepacia complex</taxon>
    </lineage>
</organism>
<dbReference type="EMBL" id="CP072522">
    <property type="protein sequence ID" value="QTO23425.1"/>
    <property type="molecule type" value="Genomic_DNA"/>
</dbReference>
<evidence type="ECO:0000256" key="4">
    <source>
        <dbReference type="RuleBase" id="RU003345"/>
    </source>
</evidence>
<dbReference type="RefSeq" id="WP_195761869.1">
    <property type="nucleotide sequence ID" value="NZ_CP072522.1"/>
</dbReference>
<accession>A0A8A8DE86</accession>
<dbReference type="PROSITE" id="PS00070">
    <property type="entry name" value="ALDEHYDE_DEHYDR_CYS"/>
    <property type="match status" value="1"/>
</dbReference>
<dbReference type="InterPro" id="IPR016160">
    <property type="entry name" value="Ald_DH_CS_CYS"/>
</dbReference>
<protein>
    <submittedName>
        <fullName evidence="6">Aldehyde dehydrogenase family protein</fullName>
    </submittedName>
</protein>
<reference evidence="6" key="1">
    <citation type="submission" date="2014-04" db="EMBL/GenBank/DDBJ databases">
        <authorList>
            <person name="Ho Y.-N."/>
            <person name="Huang C.-C."/>
        </authorList>
    </citation>
    <scope>NUCLEOTIDE SEQUENCE</scope>
    <source>
        <strain evidence="6">869T2</strain>
    </source>
</reference>
<feature type="domain" description="Aldehyde dehydrogenase" evidence="5">
    <location>
        <begin position="30"/>
        <end position="493"/>
    </location>
</feature>
<reference evidence="6" key="2">
    <citation type="submission" date="2021-03" db="EMBL/GenBank/DDBJ databases">
        <title>Complete genome sequence of Burkholderia seminalis 869T2.</title>
        <authorList>
            <person name="Hung S.-H."/>
            <person name="Huang C.-T."/>
            <person name="Huang C.-C."/>
            <person name="Kuo C.-H."/>
        </authorList>
    </citation>
    <scope>NUCLEOTIDE SEQUENCE</scope>
    <source>
        <strain evidence="6">869T2</strain>
    </source>
</reference>
<dbReference type="AlphaFoldDB" id="A0A8A8DE86"/>
<dbReference type="Proteomes" id="UP000027834">
    <property type="component" value="Chromosome 3"/>
</dbReference>
<evidence type="ECO:0000256" key="2">
    <source>
        <dbReference type="ARBA" id="ARBA00023002"/>
    </source>
</evidence>
<dbReference type="GO" id="GO:0016620">
    <property type="term" value="F:oxidoreductase activity, acting on the aldehyde or oxo group of donors, NAD or NADP as acceptor"/>
    <property type="evidence" value="ECO:0007669"/>
    <property type="project" value="InterPro"/>
</dbReference>
<keyword evidence="7" id="KW-1185">Reference proteome</keyword>
<dbReference type="InterPro" id="IPR015590">
    <property type="entry name" value="Aldehyde_DH_dom"/>
</dbReference>
<feature type="active site" evidence="3">
    <location>
        <position position="265"/>
    </location>
</feature>
<dbReference type="SUPFAM" id="SSF53720">
    <property type="entry name" value="ALDH-like"/>
    <property type="match status" value="1"/>
</dbReference>
<evidence type="ECO:0000256" key="3">
    <source>
        <dbReference type="PROSITE-ProRule" id="PRU10007"/>
    </source>
</evidence>
<evidence type="ECO:0000259" key="5">
    <source>
        <dbReference type="Pfam" id="PF00171"/>
    </source>
</evidence>
<dbReference type="InterPro" id="IPR029510">
    <property type="entry name" value="Ald_DH_CS_GLU"/>
</dbReference>
<dbReference type="PROSITE" id="PS00687">
    <property type="entry name" value="ALDEHYDE_DEHYDR_GLU"/>
    <property type="match status" value="1"/>
</dbReference>
<dbReference type="Pfam" id="PF00171">
    <property type="entry name" value="Aldedh"/>
    <property type="match status" value="1"/>
</dbReference>
<evidence type="ECO:0000313" key="7">
    <source>
        <dbReference type="Proteomes" id="UP000027834"/>
    </source>
</evidence>
<dbReference type="Gene3D" id="3.40.605.10">
    <property type="entry name" value="Aldehyde Dehydrogenase, Chain A, domain 1"/>
    <property type="match status" value="1"/>
</dbReference>
<dbReference type="InterPro" id="IPR016163">
    <property type="entry name" value="Ald_DH_C"/>
</dbReference>
<dbReference type="InterPro" id="IPR016162">
    <property type="entry name" value="Ald_DH_N"/>
</dbReference>
<name>A0A8A8DE86_9BURK</name>
<evidence type="ECO:0000313" key="6">
    <source>
        <dbReference type="EMBL" id="QTO23425.1"/>
    </source>
</evidence>
<dbReference type="FunFam" id="3.40.309.10:FF:000001">
    <property type="entry name" value="Mitochondrial aldehyde dehydrogenase 2"/>
    <property type="match status" value="1"/>
</dbReference>